<evidence type="ECO:0000256" key="1">
    <source>
        <dbReference type="SAM" id="MobiDB-lite"/>
    </source>
</evidence>
<keyword evidence="2" id="KW-0812">Transmembrane</keyword>
<feature type="compositionally biased region" description="Basic and acidic residues" evidence="1">
    <location>
        <begin position="407"/>
        <end position="422"/>
    </location>
</feature>
<proteinExistence type="predicted"/>
<dbReference type="EMBL" id="CDMZ01002796">
    <property type="protein sequence ID" value="CEM43934.1"/>
    <property type="molecule type" value="Genomic_DNA"/>
</dbReference>
<feature type="transmembrane region" description="Helical" evidence="2">
    <location>
        <begin position="1271"/>
        <end position="1293"/>
    </location>
</feature>
<feature type="compositionally biased region" description="Low complexity" evidence="1">
    <location>
        <begin position="832"/>
        <end position="847"/>
    </location>
</feature>
<dbReference type="VEuPathDB" id="CryptoDB:Cvel_6985"/>
<feature type="compositionally biased region" description="Basic and acidic residues" evidence="1">
    <location>
        <begin position="822"/>
        <end position="831"/>
    </location>
</feature>
<feature type="region of interest" description="Disordered" evidence="1">
    <location>
        <begin position="1138"/>
        <end position="1176"/>
    </location>
</feature>
<feature type="compositionally biased region" description="Basic and acidic residues" evidence="1">
    <location>
        <begin position="656"/>
        <end position="689"/>
    </location>
</feature>
<reference evidence="3" key="1">
    <citation type="submission" date="2014-11" db="EMBL/GenBank/DDBJ databases">
        <authorList>
            <person name="Otto D Thomas"/>
            <person name="Naeem Raeece"/>
        </authorList>
    </citation>
    <scope>NUCLEOTIDE SEQUENCE</scope>
</reference>
<gene>
    <name evidence="3" type="ORF">Cvel_6985</name>
</gene>
<feature type="compositionally biased region" description="Basic and acidic residues" evidence="1">
    <location>
        <begin position="1146"/>
        <end position="1176"/>
    </location>
</feature>
<feature type="region of interest" description="Disordered" evidence="1">
    <location>
        <begin position="1"/>
        <end position="52"/>
    </location>
</feature>
<feature type="compositionally biased region" description="Basic residues" evidence="1">
    <location>
        <begin position="396"/>
        <end position="406"/>
    </location>
</feature>
<feature type="region of interest" description="Disordered" evidence="1">
    <location>
        <begin position="928"/>
        <end position="956"/>
    </location>
</feature>
<feature type="transmembrane region" description="Helical" evidence="2">
    <location>
        <begin position="311"/>
        <end position="332"/>
    </location>
</feature>
<evidence type="ECO:0008006" key="4">
    <source>
        <dbReference type="Google" id="ProtNLM"/>
    </source>
</evidence>
<evidence type="ECO:0000313" key="3">
    <source>
        <dbReference type="EMBL" id="CEM43934.1"/>
    </source>
</evidence>
<feature type="compositionally biased region" description="Basic and acidic residues" evidence="1">
    <location>
        <begin position="928"/>
        <end position="947"/>
    </location>
</feature>
<feature type="compositionally biased region" description="Acidic residues" evidence="1">
    <location>
        <begin position="591"/>
        <end position="604"/>
    </location>
</feature>
<feature type="compositionally biased region" description="Low complexity" evidence="1">
    <location>
        <begin position="895"/>
        <end position="908"/>
    </location>
</feature>
<feature type="compositionally biased region" description="Low complexity" evidence="1">
    <location>
        <begin position="22"/>
        <end position="45"/>
    </location>
</feature>
<organism evidence="3">
    <name type="scientific">Chromera velia CCMP2878</name>
    <dbReference type="NCBI Taxonomy" id="1169474"/>
    <lineage>
        <taxon>Eukaryota</taxon>
        <taxon>Sar</taxon>
        <taxon>Alveolata</taxon>
        <taxon>Colpodellida</taxon>
        <taxon>Chromeraceae</taxon>
        <taxon>Chromera</taxon>
    </lineage>
</organism>
<feature type="region of interest" description="Disordered" evidence="1">
    <location>
        <begin position="363"/>
        <end position="425"/>
    </location>
</feature>
<dbReference type="PhylomeDB" id="A0A0G4HIP2"/>
<evidence type="ECO:0000256" key="2">
    <source>
        <dbReference type="SAM" id="Phobius"/>
    </source>
</evidence>
<name>A0A0G4HIP2_9ALVE</name>
<feature type="transmembrane region" description="Helical" evidence="2">
    <location>
        <begin position="1036"/>
        <end position="1054"/>
    </location>
</feature>
<feature type="compositionally biased region" description="Polar residues" evidence="1">
    <location>
        <begin position="777"/>
        <end position="791"/>
    </location>
</feature>
<protein>
    <recommendedName>
        <fullName evidence="4">Transmembrane protein</fullName>
    </recommendedName>
</protein>
<sequence length="1316" mass="142616">MDSQALASSSGEASEGGGAGASDGASSSSGTTLTGTVVVTAPAAEKPSREDAEAATAASVKIMQAVDNIADNLAEAVPIGETTIIKTETLSIAVQSSPPDATSIATKSDSASIVLQLADAEAIAAIPQRGDYEEKGRTIRQSMPANARRSDKSDQAKSLTLMESVSNPAPFAGARTRENGFVTAGLTPFIRMAARQGGEVIGGIRTSLISSGGTGTSRSSGGRSARRLEIAEDQAETLKELSLSRELSQLASSKNVAQVALSAPEQENLIQQRELVESDWDRYKLGREGGIWEVECAQLDVQNEEWTKDGLLVGLSSIFIFLALAVLVHTAYKAERKLLPVLQDVFPSLSVCDFRRRQTRGQAGHSKVSTLKDIQTSRRRSSQMSAAAVEDQSRAVRYHSRKQKKGRQAEARRQQQREEEGTSTKVLQEVTAKAKAVFGSEGHVIRIRKFFNPRRIVAYHLSQGVRFDENGQVTSRPQQRASTRFCSCGFRCFRLACFRDWSLGACDARVMRRALKVARAHQWEAQRGYAENQTDRQQALWKQMEVEMAGRQYEMGFVFSTEEIRARVLRAMREQRKSKGKNQLKKKGQEPSEDDSDESSDFDSDSSGTANSKNSSITDSSDLRETTNENANSQSEDLYEELAALMHELQGIETKNFGEKEKQKLEEKMKSLKEKTDHVLPKRESEGKQKGHFSPSLSCPADSSGRGGRGEVLLTVPSQSEDGGPDGEPETSEETKRGGSLTDLTVRQVEDGAACRTTTGRQGSGADAKENKEESSIESAKSQEGSVSIESVKSEEGSASIESAKSEDGEVAEEIESAKSGNSRDERKVGEQESVSSSSLQSQGGSSDAAVDSEGSDIANSSTLVEEQPTAEGRSSFDQRPENTPAAPPPVQRNSSDGSSPSSVESANVSCSSISASIQSASIQAASEERTVAIDTQSKERQTTPEKKSRKPRRLKSTAAEVFRRLSACGLGAPAKRWRAPMTIVAPADASRVGTLPLRMSMKRNLIAVKVSKAKLVFDISDLSILTEALVFASKMLLTLTFAFFLCLMTVIVGETDERHTNRRPSTIATAPGGFGLEGYGDLEAFLQASALKALIACLAVELLFASLVMPVLQSIWSPQNSSGRVDPQVLIWRSRGQIGDAGGDSEGRKKGAASHRDIEGDSQDLTKEREGATGERRDFVHPGAWGLTYFGFPPGLSRETKKAKVPRAESARLYIRARRQEVVAQYILFAVAISLLLLLLMLFLVVGLAGESFPVRHKQFVLREYLLSSLLIFCFALGFPVFLGVAEGIVVWSDELADWNVRLASQLLSPNFHVP</sequence>
<feature type="transmembrane region" description="Helical" evidence="2">
    <location>
        <begin position="1227"/>
        <end position="1251"/>
    </location>
</feature>
<feature type="compositionally biased region" description="Low complexity" evidence="1">
    <location>
        <begin position="1"/>
        <end position="13"/>
    </location>
</feature>
<accession>A0A0G4HIP2</accession>
<feature type="compositionally biased region" description="Polar residues" evidence="1">
    <location>
        <begin position="608"/>
        <end position="620"/>
    </location>
</feature>
<feature type="compositionally biased region" description="Acidic residues" evidence="1">
    <location>
        <begin position="723"/>
        <end position="732"/>
    </location>
</feature>
<keyword evidence="2" id="KW-0472">Membrane</keyword>
<feature type="region of interest" description="Disordered" evidence="1">
    <location>
        <begin position="574"/>
        <end position="908"/>
    </location>
</feature>
<keyword evidence="2" id="KW-1133">Transmembrane helix</keyword>